<keyword evidence="3" id="KW-1185">Reference proteome</keyword>
<reference evidence="3" key="1">
    <citation type="submission" date="2016-03" db="EMBL/GenBank/DDBJ databases">
        <authorList>
            <person name="Guldener U."/>
        </authorList>
    </citation>
    <scope>NUCLEOTIDE SEQUENCE [LARGE SCALE GENOMIC DNA]</scope>
    <source>
        <strain evidence="3">04CH-RAC-A.6.1</strain>
    </source>
</reference>
<protein>
    <recommendedName>
        <fullName evidence="1">DUF7580 domain-containing protein</fullName>
    </recommendedName>
</protein>
<dbReference type="AlphaFoldDB" id="A0A1E1LQV7"/>
<name>A0A1E1LQV7_9HELO</name>
<organism evidence="2 3">
    <name type="scientific">Rhynchosporium agropyri</name>
    <dbReference type="NCBI Taxonomy" id="914238"/>
    <lineage>
        <taxon>Eukaryota</taxon>
        <taxon>Fungi</taxon>
        <taxon>Dikarya</taxon>
        <taxon>Ascomycota</taxon>
        <taxon>Pezizomycotina</taxon>
        <taxon>Leotiomycetes</taxon>
        <taxon>Helotiales</taxon>
        <taxon>Ploettnerulaceae</taxon>
        <taxon>Rhynchosporium</taxon>
    </lineage>
</organism>
<dbReference type="PANTHER" id="PTHR35186">
    <property type="entry name" value="ANK_REP_REGION DOMAIN-CONTAINING PROTEIN"/>
    <property type="match status" value="1"/>
</dbReference>
<gene>
    <name evidence="2" type="ORF">RAG0_16548</name>
</gene>
<evidence type="ECO:0000313" key="2">
    <source>
        <dbReference type="EMBL" id="CZT12878.1"/>
    </source>
</evidence>
<sequence>MSGIEIVGIVLGGFPLLISTAEHYKKGFEPLEKWYKFRSQFISFIDAVDIQKQLFNLTLECFLRSIDVEEDELQCFMDDPDYRGWQRPGLYQKLKGRLGPSLCVFMSTIEAMNSLMHDLEALLLIKDGEVEWLKEGSIESLKSHNGTLRELLDSSEKLCGMKAKRKDTSWANIFEAIRRHASSVHAALQAGWSCQCAPHTASLRLEQRKSGYWNSSFNLAFGIPQTTQMIVRREVTLKIRSAEGEDKRETLCSVSQDILRDTANKTQAGLGVLRQNFQTKSSSQLNMLPRPPLSISVSTLPPASSHASFKSMFRKTSSNETEYLVRDELTRTLSKPSRLKTRKQTRFDAPITFPALPLSQPAIPVSQPVPAIQVLEIKDFCSLISSQVLSKQCLGFLSDGEHRHDVLPFPRDEILESEAYISLSDILLNEGSRRLSSQKRFRLATILASTLLQLQTTPWLLGNFEKKDIFFQCHGDNVSFDYPYFRHSFTSLPQNLSSSLNTAQSDIELRRAARTSLEKLGILLLELTSGQPIEVQDIRKRYLVDGKPHTGTDYMTAREWVDLVWEEDPRLEPIIRSCLFCPFEEKPDWRNKLFTQAVYANVVGPLDDYFLSKWP</sequence>
<evidence type="ECO:0000313" key="3">
    <source>
        <dbReference type="Proteomes" id="UP000178912"/>
    </source>
</evidence>
<dbReference type="EMBL" id="FJUX01000171">
    <property type="protein sequence ID" value="CZT12878.1"/>
    <property type="molecule type" value="Genomic_DNA"/>
</dbReference>
<accession>A0A1E1LQV7</accession>
<proteinExistence type="predicted"/>
<dbReference type="OrthoDB" id="3565018at2759"/>
<dbReference type="Proteomes" id="UP000178912">
    <property type="component" value="Unassembled WGS sequence"/>
</dbReference>
<feature type="domain" description="DUF7580" evidence="1">
    <location>
        <begin position="374"/>
        <end position="609"/>
    </location>
</feature>
<dbReference type="InterPro" id="IPR056002">
    <property type="entry name" value="DUF7580"/>
</dbReference>
<dbReference type="Pfam" id="PF24476">
    <property type="entry name" value="DUF7580"/>
    <property type="match status" value="1"/>
</dbReference>
<evidence type="ECO:0000259" key="1">
    <source>
        <dbReference type="Pfam" id="PF24476"/>
    </source>
</evidence>
<dbReference type="PANTHER" id="PTHR35186:SF4">
    <property type="entry name" value="PRION-INHIBITION AND PROPAGATION HELO DOMAIN-CONTAINING PROTEIN"/>
    <property type="match status" value="1"/>
</dbReference>